<name>A0A194WUG6_MOLSC</name>
<dbReference type="Proteomes" id="UP000070700">
    <property type="component" value="Unassembled WGS sequence"/>
</dbReference>
<evidence type="ECO:0000256" key="6">
    <source>
        <dbReference type="SAM" id="Phobius"/>
    </source>
</evidence>
<dbReference type="KEGG" id="psco:LY89DRAFT_228276"/>
<dbReference type="InterPro" id="IPR051694">
    <property type="entry name" value="Immunoregulatory_rcpt-like"/>
</dbReference>
<feature type="chain" id="PRO_5008267465" evidence="7">
    <location>
        <begin position="23"/>
        <end position="270"/>
    </location>
</feature>
<keyword evidence="9" id="KW-1185">Reference proteome</keyword>
<dbReference type="PANTHER" id="PTHR15549">
    <property type="entry name" value="PAIRED IMMUNOGLOBULIN-LIKE TYPE 2 RECEPTOR"/>
    <property type="match status" value="1"/>
</dbReference>
<feature type="transmembrane region" description="Helical" evidence="6">
    <location>
        <begin position="168"/>
        <end position="190"/>
    </location>
</feature>
<evidence type="ECO:0000256" key="3">
    <source>
        <dbReference type="ARBA" id="ARBA00022989"/>
    </source>
</evidence>
<comment type="subcellular location">
    <subcellularLocation>
        <location evidence="1">Membrane</location>
        <topology evidence="1">Single-pass membrane protein</topology>
    </subcellularLocation>
</comment>
<feature type="signal peptide" evidence="7">
    <location>
        <begin position="1"/>
        <end position="22"/>
    </location>
</feature>
<keyword evidence="4 6" id="KW-0472">Membrane</keyword>
<feature type="region of interest" description="Disordered" evidence="5">
    <location>
        <begin position="137"/>
        <end position="164"/>
    </location>
</feature>
<dbReference type="AlphaFoldDB" id="A0A194WUG6"/>
<evidence type="ECO:0000256" key="4">
    <source>
        <dbReference type="ARBA" id="ARBA00023136"/>
    </source>
</evidence>
<evidence type="ECO:0000313" key="8">
    <source>
        <dbReference type="EMBL" id="KUJ11606.1"/>
    </source>
</evidence>
<organism evidence="8 9">
    <name type="scientific">Mollisia scopiformis</name>
    <name type="common">Conifer needle endophyte fungus</name>
    <name type="synonym">Phialocephala scopiformis</name>
    <dbReference type="NCBI Taxonomy" id="149040"/>
    <lineage>
        <taxon>Eukaryota</taxon>
        <taxon>Fungi</taxon>
        <taxon>Dikarya</taxon>
        <taxon>Ascomycota</taxon>
        <taxon>Pezizomycotina</taxon>
        <taxon>Leotiomycetes</taxon>
        <taxon>Helotiales</taxon>
        <taxon>Mollisiaceae</taxon>
        <taxon>Mollisia</taxon>
    </lineage>
</organism>
<feature type="region of interest" description="Disordered" evidence="5">
    <location>
        <begin position="234"/>
        <end position="270"/>
    </location>
</feature>
<keyword evidence="3 6" id="KW-1133">Transmembrane helix</keyword>
<dbReference type="OrthoDB" id="5367645at2759"/>
<evidence type="ECO:0000256" key="1">
    <source>
        <dbReference type="ARBA" id="ARBA00004167"/>
    </source>
</evidence>
<dbReference type="EMBL" id="KQ947426">
    <property type="protein sequence ID" value="KUJ11606.1"/>
    <property type="molecule type" value="Genomic_DNA"/>
</dbReference>
<evidence type="ECO:0000256" key="7">
    <source>
        <dbReference type="SAM" id="SignalP"/>
    </source>
</evidence>
<evidence type="ECO:0000256" key="2">
    <source>
        <dbReference type="ARBA" id="ARBA00022692"/>
    </source>
</evidence>
<keyword evidence="2 6" id="KW-0812">Transmembrane</keyword>
<evidence type="ECO:0000313" key="9">
    <source>
        <dbReference type="Proteomes" id="UP000070700"/>
    </source>
</evidence>
<protein>
    <submittedName>
        <fullName evidence="8">Uncharacterized protein</fullName>
    </submittedName>
</protein>
<dbReference type="CDD" id="cd12087">
    <property type="entry name" value="TM_EGFR-like"/>
    <property type="match status" value="1"/>
</dbReference>
<reference evidence="8 9" key="1">
    <citation type="submission" date="2015-10" db="EMBL/GenBank/DDBJ databases">
        <title>Full genome of DAOMC 229536 Phialocephala scopiformis, a fungal endophyte of spruce producing the potent anti-insectan compound rugulosin.</title>
        <authorList>
            <consortium name="DOE Joint Genome Institute"/>
            <person name="Walker A.K."/>
            <person name="Frasz S.L."/>
            <person name="Seifert K.A."/>
            <person name="Miller J.D."/>
            <person name="Mondo S.J."/>
            <person name="Labutti K."/>
            <person name="Lipzen A."/>
            <person name="Dockter R."/>
            <person name="Kennedy M."/>
            <person name="Grigoriev I.V."/>
            <person name="Spatafora J.W."/>
        </authorList>
    </citation>
    <scope>NUCLEOTIDE SEQUENCE [LARGE SCALE GENOMIC DNA]</scope>
    <source>
        <strain evidence="8 9">CBS 120377</strain>
    </source>
</reference>
<gene>
    <name evidence="8" type="ORF">LY89DRAFT_228276</name>
</gene>
<keyword evidence="7" id="KW-0732">Signal</keyword>
<sequence>MAEISHLLLAVLCTFLSLMVSADYHGVTFLFPIDGLTLSHDDTVNVTYTSDFPVPLLYTFCRNSTDNNLITEVRESVPGFNGSELVQLKWPNISSCYWDLRPNTSYGYGANSPSINVLATSRPEPSTVGLAQVTATGAAETGSASSDGTPSSTPSSSSSSGLSTGAKAGIGVGVALGVIIIAAVAGFFFLRRRKQKTAVAVPNTPVSPDYPAYPKNTRWRPQVTPQYREATFAHSPHQEYHEAHDVPKPQELPSDVKHEMPAGELRHELR</sequence>
<dbReference type="InParanoid" id="A0A194WUG6"/>
<feature type="compositionally biased region" description="Basic and acidic residues" evidence="5">
    <location>
        <begin position="236"/>
        <end position="270"/>
    </location>
</feature>
<dbReference type="RefSeq" id="XP_018065961.1">
    <property type="nucleotide sequence ID" value="XM_018206016.1"/>
</dbReference>
<dbReference type="GO" id="GO:0071944">
    <property type="term" value="C:cell periphery"/>
    <property type="evidence" value="ECO:0007669"/>
    <property type="project" value="UniProtKB-ARBA"/>
</dbReference>
<accession>A0A194WUG6</accession>
<dbReference type="GeneID" id="28815742"/>
<evidence type="ECO:0000256" key="5">
    <source>
        <dbReference type="SAM" id="MobiDB-lite"/>
    </source>
</evidence>
<dbReference type="GO" id="GO:0016020">
    <property type="term" value="C:membrane"/>
    <property type="evidence" value="ECO:0007669"/>
    <property type="project" value="UniProtKB-SubCell"/>
</dbReference>
<proteinExistence type="predicted"/>